<comment type="caution">
    <text evidence="2">The sequence shown here is derived from an EMBL/GenBank/DDBJ whole genome shotgun (WGS) entry which is preliminary data.</text>
</comment>
<reference evidence="2" key="1">
    <citation type="submission" date="2019-10" db="EMBL/GenBank/DDBJ databases">
        <title>Draft genome sequece of Microseira wollei NIES-4236.</title>
        <authorList>
            <person name="Yamaguchi H."/>
            <person name="Suzuki S."/>
            <person name="Kawachi M."/>
        </authorList>
    </citation>
    <scope>NUCLEOTIDE SEQUENCE</scope>
    <source>
        <strain evidence="2">NIES-4236</strain>
    </source>
</reference>
<dbReference type="Proteomes" id="UP001050975">
    <property type="component" value="Unassembled WGS sequence"/>
</dbReference>
<evidence type="ECO:0000313" key="2">
    <source>
        <dbReference type="EMBL" id="GET35795.1"/>
    </source>
</evidence>
<accession>A0AAV3X1W9</accession>
<dbReference type="InterPro" id="IPR024983">
    <property type="entry name" value="CHAT_dom"/>
</dbReference>
<dbReference type="AlphaFoldDB" id="A0AAV3X1W9"/>
<evidence type="ECO:0000313" key="3">
    <source>
        <dbReference type="Proteomes" id="UP001050975"/>
    </source>
</evidence>
<organism evidence="2 3">
    <name type="scientific">Microseira wollei NIES-4236</name>
    <dbReference type="NCBI Taxonomy" id="2530354"/>
    <lineage>
        <taxon>Bacteria</taxon>
        <taxon>Bacillati</taxon>
        <taxon>Cyanobacteriota</taxon>
        <taxon>Cyanophyceae</taxon>
        <taxon>Oscillatoriophycideae</taxon>
        <taxon>Aerosakkonematales</taxon>
        <taxon>Aerosakkonemataceae</taxon>
        <taxon>Microseira</taxon>
    </lineage>
</organism>
<gene>
    <name evidence="2" type="ORF">MiSe_05410</name>
</gene>
<sequence length="69" mass="7658">MIASLWSVPDAATASFMVEFYHNLQRGPDKAQALRQAMLTMKEKHPHPLNWAAFTLIGEASQAIFQTAA</sequence>
<dbReference type="EMBL" id="BLAY01000004">
    <property type="protein sequence ID" value="GET35795.1"/>
    <property type="molecule type" value="Genomic_DNA"/>
</dbReference>
<keyword evidence="3" id="KW-1185">Reference proteome</keyword>
<evidence type="ECO:0000259" key="1">
    <source>
        <dbReference type="Pfam" id="PF12770"/>
    </source>
</evidence>
<name>A0AAV3X1W9_9CYAN</name>
<feature type="domain" description="CHAT" evidence="1">
    <location>
        <begin position="2"/>
        <end position="59"/>
    </location>
</feature>
<proteinExistence type="predicted"/>
<protein>
    <submittedName>
        <fullName evidence="2">WD-40 repeat-containing protein</fullName>
    </submittedName>
</protein>
<dbReference type="Pfam" id="PF12770">
    <property type="entry name" value="CHAT"/>
    <property type="match status" value="1"/>
</dbReference>